<dbReference type="Pfam" id="PF14568">
    <property type="entry name" value="SUKH_6"/>
    <property type="match status" value="1"/>
</dbReference>
<organism evidence="2 3">
    <name type="scientific">Gimesia alba</name>
    <dbReference type="NCBI Taxonomy" id="2527973"/>
    <lineage>
        <taxon>Bacteria</taxon>
        <taxon>Pseudomonadati</taxon>
        <taxon>Planctomycetota</taxon>
        <taxon>Planctomycetia</taxon>
        <taxon>Planctomycetales</taxon>
        <taxon>Planctomycetaceae</taxon>
        <taxon>Gimesia</taxon>
    </lineage>
</organism>
<protein>
    <submittedName>
        <fullName evidence="2">SMI1 / KNR4 family protein</fullName>
    </submittedName>
</protein>
<dbReference type="EMBL" id="CP036269">
    <property type="protein sequence ID" value="QDT43580.1"/>
    <property type="molecule type" value="Genomic_DNA"/>
</dbReference>
<dbReference type="OrthoDB" id="292231at2"/>
<dbReference type="Proteomes" id="UP000317171">
    <property type="component" value="Chromosome"/>
</dbReference>
<name>A0A517RI87_9PLAN</name>
<dbReference type="InterPro" id="IPR018958">
    <property type="entry name" value="Knr4/Smi1-like_dom"/>
</dbReference>
<gene>
    <name evidence="2" type="ORF">Pan241w_36820</name>
</gene>
<proteinExistence type="predicted"/>
<dbReference type="SMART" id="SM00860">
    <property type="entry name" value="SMI1_KNR4"/>
    <property type="match status" value="1"/>
</dbReference>
<dbReference type="SUPFAM" id="SSF160631">
    <property type="entry name" value="SMI1/KNR4-like"/>
    <property type="match status" value="1"/>
</dbReference>
<dbReference type="AlphaFoldDB" id="A0A517RI87"/>
<dbReference type="InterPro" id="IPR037883">
    <property type="entry name" value="Knr4/Smi1-like_sf"/>
</dbReference>
<feature type="domain" description="Knr4/Smi1-like" evidence="1">
    <location>
        <begin position="18"/>
        <end position="153"/>
    </location>
</feature>
<evidence type="ECO:0000313" key="2">
    <source>
        <dbReference type="EMBL" id="QDT43580.1"/>
    </source>
</evidence>
<evidence type="ECO:0000313" key="3">
    <source>
        <dbReference type="Proteomes" id="UP000317171"/>
    </source>
</evidence>
<reference evidence="2 3" key="1">
    <citation type="submission" date="2019-02" db="EMBL/GenBank/DDBJ databases">
        <title>Deep-cultivation of Planctomycetes and their phenomic and genomic characterization uncovers novel biology.</title>
        <authorList>
            <person name="Wiegand S."/>
            <person name="Jogler M."/>
            <person name="Boedeker C."/>
            <person name="Pinto D."/>
            <person name="Vollmers J."/>
            <person name="Rivas-Marin E."/>
            <person name="Kohn T."/>
            <person name="Peeters S.H."/>
            <person name="Heuer A."/>
            <person name="Rast P."/>
            <person name="Oberbeckmann S."/>
            <person name="Bunk B."/>
            <person name="Jeske O."/>
            <person name="Meyerdierks A."/>
            <person name="Storesund J.E."/>
            <person name="Kallscheuer N."/>
            <person name="Luecker S."/>
            <person name="Lage O.M."/>
            <person name="Pohl T."/>
            <person name="Merkel B.J."/>
            <person name="Hornburger P."/>
            <person name="Mueller R.-W."/>
            <person name="Bruemmer F."/>
            <person name="Labrenz M."/>
            <person name="Spormann A.M."/>
            <person name="Op den Camp H."/>
            <person name="Overmann J."/>
            <person name="Amann R."/>
            <person name="Jetten M.S.M."/>
            <person name="Mascher T."/>
            <person name="Medema M.H."/>
            <person name="Devos D.P."/>
            <person name="Kaster A.-K."/>
            <person name="Ovreas L."/>
            <person name="Rohde M."/>
            <person name="Galperin M.Y."/>
            <person name="Jogler C."/>
        </authorList>
    </citation>
    <scope>NUCLEOTIDE SEQUENCE [LARGE SCALE GENOMIC DNA]</scope>
    <source>
        <strain evidence="2 3">Pan241w</strain>
    </source>
</reference>
<accession>A0A517RI87</accession>
<dbReference type="Gene3D" id="3.40.1580.10">
    <property type="entry name" value="SMI1/KNR4-like"/>
    <property type="match status" value="1"/>
</dbReference>
<sequence>MNPDLKLLSELVPPPTSPVCADSGWQEVETKLGVELPSDYKAFVSIYGSGSLQAIIHIVNYSDNRVSSEELISVVFSQLESYKDSGKCEEFKAFPEEGGLLPFASTDDGNYLFWKTKETSQQWAVAAYDFTSGTIVYVPDMGMVNCLLRLVQKDNPFGDRFCNIENFNPPCTFVPWQGE</sequence>
<dbReference type="RefSeq" id="WP_145218370.1">
    <property type="nucleotide sequence ID" value="NZ_CP036269.1"/>
</dbReference>
<keyword evidence="3" id="KW-1185">Reference proteome</keyword>
<evidence type="ECO:0000259" key="1">
    <source>
        <dbReference type="SMART" id="SM00860"/>
    </source>
</evidence>
<dbReference type="KEGG" id="gaz:Pan241w_36820"/>